<dbReference type="EMBL" id="CP132938">
    <property type="protein sequence ID" value="XCB22119.1"/>
    <property type="molecule type" value="Genomic_DNA"/>
</dbReference>
<dbReference type="KEGG" id="tgi:RBB81_21470"/>
<gene>
    <name evidence="1" type="ORF">RBB81_21470</name>
</gene>
<dbReference type="AlphaFoldDB" id="A0AAU7YZW0"/>
<proteinExistence type="predicted"/>
<reference evidence="1" key="2">
    <citation type="journal article" date="2024" name="Environ. Microbiol.">
        <title>Genome analysis and description of Tunturibacter gen. nov. expands the diversity of Terriglobia in tundra soils.</title>
        <authorList>
            <person name="Messyasz A."/>
            <person name="Mannisto M.K."/>
            <person name="Kerkhof L.J."/>
            <person name="Haggblom M.M."/>
        </authorList>
    </citation>
    <scope>NUCLEOTIDE SEQUENCE</scope>
    <source>
        <strain evidence="1">M8UP39</strain>
    </source>
</reference>
<dbReference type="RefSeq" id="WP_353072114.1">
    <property type="nucleotide sequence ID" value="NZ_CP132938.1"/>
</dbReference>
<accession>A0AAU7YZW0</accession>
<protein>
    <submittedName>
        <fullName evidence="1">Uncharacterized protein</fullName>
    </submittedName>
</protein>
<organism evidence="1">
    <name type="scientific">Tunturiibacter gelidiferens</name>
    <dbReference type="NCBI Taxonomy" id="3069689"/>
    <lineage>
        <taxon>Bacteria</taxon>
        <taxon>Pseudomonadati</taxon>
        <taxon>Acidobacteriota</taxon>
        <taxon>Terriglobia</taxon>
        <taxon>Terriglobales</taxon>
        <taxon>Acidobacteriaceae</taxon>
        <taxon>Tunturiibacter</taxon>
    </lineage>
</organism>
<evidence type="ECO:0000313" key="1">
    <source>
        <dbReference type="EMBL" id="XCB22119.1"/>
    </source>
</evidence>
<sequence>MGHGKFCERRVERIPFRIPEHDELPDRLESVVDSIYAGFAEGWVDATGADPARRELAGRRSFSAEAAALFT</sequence>
<name>A0AAU7YZW0_9BACT</name>
<reference evidence="1" key="1">
    <citation type="submission" date="2023-08" db="EMBL/GenBank/DDBJ databases">
        <authorList>
            <person name="Messyasz A."/>
            <person name="Mannisto M.K."/>
            <person name="Kerkhof L.J."/>
            <person name="Haggblom M."/>
        </authorList>
    </citation>
    <scope>NUCLEOTIDE SEQUENCE</scope>
    <source>
        <strain evidence="1">M8UP39</strain>
    </source>
</reference>